<dbReference type="InterPro" id="IPR036597">
    <property type="entry name" value="Fido-like_dom_sf"/>
</dbReference>
<keyword evidence="5" id="KW-1185">Reference proteome</keyword>
<feature type="binding site" evidence="2">
    <location>
        <begin position="276"/>
        <end position="277"/>
    </location>
    <ligand>
        <name>ATP</name>
        <dbReference type="ChEBI" id="CHEBI:30616"/>
    </ligand>
</feature>
<evidence type="ECO:0000313" key="4">
    <source>
        <dbReference type="EMBL" id="TYZ20649.1"/>
    </source>
</evidence>
<feature type="active site" evidence="1">
    <location>
        <position position="235"/>
    </location>
</feature>
<dbReference type="EMBL" id="VTOY01000013">
    <property type="protein sequence ID" value="TYZ20649.1"/>
    <property type="molecule type" value="Genomic_DNA"/>
</dbReference>
<dbReference type="Proteomes" id="UP000323646">
    <property type="component" value="Unassembled WGS sequence"/>
</dbReference>
<reference evidence="4 5" key="1">
    <citation type="submission" date="2019-08" db="EMBL/GenBank/DDBJ databases">
        <title>Selenomonas sp. mPRGC5 and Selenomonas sp. mPRGC8 isolated from ruminal fluid of dairy goat (Capra hircus).</title>
        <authorList>
            <person name="Poothong S."/>
            <person name="Nuengjamnong C."/>
            <person name="Tanasupawat S."/>
        </authorList>
    </citation>
    <scope>NUCLEOTIDE SEQUENCE [LARGE SCALE GENOMIC DNA]</scope>
    <source>
        <strain evidence="5">mPRGC5</strain>
    </source>
</reference>
<evidence type="ECO:0000256" key="2">
    <source>
        <dbReference type="PIRSR" id="PIRSR640198-2"/>
    </source>
</evidence>
<dbReference type="AlphaFoldDB" id="A0A5D6W0C1"/>
<dbReference type="SUPFAM" id="SSF140931">
    <property type="entry name" value="Fic-like"/>
    <property type="match status" value="1"/>
</dbReference>
<evidence type="ECO:0000313" key="5">
    <source>
        <dbReference type="Proteomes" id="UP000323646"/>
    </source>
</evidence>
<accession>A0A5D6W0C1</accession>
<gene>
    <name evidence="4" type="ORF">FZ040_11640</name>
</gene>
<dbReference type="PANTHER" id="PTHR13504">
    <property type="entry name" value="FIDO DOMAIN-CONTAINING PROTEIN DDB_G0283145"/>
    <property type="match status" value="1"/>
</dbReference>
<name>A0A5D6W0C1_9FIRM</name>
<dbReference type="Gene3D" id="1.10.3290.10">
    <property type="entry name" value="Fido-like domain"/>
    <property type="match status" value="1"/>
</dbReference>
<evidence type="ECO:0000259" key="3">
    <source>
        <dbReference type="PROSITE" id="PS51459"/>
    </source>
</evidence>
<feature type="binding site" evidence="2">
    <location>
        <position position="288"/>
    </location>
    <ligand>
        <name>ATP</name>
        <dbReference type="ChEBI" id="CHEBI:30616"/>
    </ligand>
</feature>
<evidence type="ECO:0000256" key="1">
    <source>
        <dbReference type="PIRSR" id="PIRSR640198-1"/>
    </source>
</evidence>
<dbReference type="GO" id="GO:0005524">
    <property type="term" value="F:ATP binding"/>
    <property type="evidence" value="ECO:0007669"/>
    <property type="project" value="UniProtKB-KW"/>
</dbReference>
<dbReference type="OrthoDB" id="9813719at2"/>
<dbReference type="PROSITE" id="PS51459">
    <property type="entry name" value="FIDO"/>
    <property type="match status" value="1"/>
</dbReference>
<dbReference type="PANTHER" id="PTHR13504:SF40">
    <property type="entry name" value="FIDO DOMAIN-CONTAINING PROTEIN"/>
    <property type="match status" value="1"/>
</dbReference>
<dbReference type="InterPro" id="IPR003812">
    <property type="entry name" value="Fido"/>
</dbReference>
<organism evidence="4 5">
    <name type="scientific">Selenomonas ruminis</name>
    <dbReference type="NCBI Taxonomy" id="2593411"/>
    <lineage>
        <taxon>Bacteria</taxon>
        <taxon>Bacillati</taxon>
        <taxon>Bacillota</taxon>
        <taxon>Negativicutes</taxon>
        <taxon>Selenomonadales</taxon>
        <taxon>Selenomonadaceae</taxon>
        <taxon>Selenomonas</taxon>
    </lineage>
</organism>
<feature type="binding site" evidence="2">
    <location>
        <begin position="239"/>
        <end position="246"/>
    </location>
    <ligand>
        <name>ATP</name>
        <dbReference type="ChEBI" id="CHEBI:30616"/>
    </ligand>
</feature>
<sequence>MESIHLNTLFHADEHKWNELYQSLYNSPLTHVLDFNIHPANSQRHYPAFFYYTEELMQTTISLMSHMNELTIIANRIPAIAIEAFQRACLIEEIKSSNDIEGVNSTRKEISQALDAQDNISVAKTTRLWSTVNKYIKLQNKQDIPFNNSSDLRKFYDEFILDEIRRDDPKNIPDGEIFRKSSVEVWSKTKVIHRGVYPEGKIIDNMDKALSILHDPKIPNLVRVAIYHYLFGYIHPFYDGNGRTSRFITSFYLARILSPLVAIRLSITIKKSLRMYYKLFEETNSYGNRGDLTPFITGFLWIIEKSIVRVKEDLKEKQRLLNEYSSSLGQLDVIDNQTDKSICYVLLQAALFSEDGATLAEIAGTLRKNERTIKTHINNIPTEYIQIDKSHRAHRFKLNLAVLPKSV</sequence>
<comment type="caution">
    <text evidence="4">The sequence shown here is derived from an EMBL/GenBank/DDBJ whole genome shotgun (WGS) entry which is preliminary data.</text>
</comment>
<keyword evidence="2" id="KW-0547">Nucleotide-binding</keyword>
<dbReference type="InterPro" id="IPR040198">
    <property type="entry name" value="Fido_containing"/>
</dbReference>
<dbReference type="Pfam" id="PF02661">
    <property type="entry name" value="Fic"/>
    <property type="match status" value="1"/>
</dbReference>
<dbReference type="RefSeq" id="WP_149172138.1">
    <property type="nucleotide sequence ID" value="NZ_VTOY01000013.1"/>
</dbReference>
<protein>
    <submittedName>
        <fullName evidence="4">Fic family protein</fullName>
    </submittedName>
</protein>
<keyword evidence="2" id="KW-0067">ATP-binding</keyword>
<proteinExistence type="predicted"/>
<feature type="domain" description="Fido" evidence="3">
    <location>
        <begin position="156"/>
        <end position="298"/>
    </location>
</feature>